<dbReference type="EMBL" id="LSMT01000129">
    <property type="protein sequence ID" value="PFX26328.1"/>
    <property type="molecule type" value="Genomic_DNA"/>
</dbReference>
<dbReference type="Pfam" id="PF24764">
    <property type="entry name" value="rva_4"/>
    <property type="match status" value="1"/>
</dbReference>
<organism evidence="3 4">
    <name type="scientific">Stylophora pistillata</name>
    <name type="common">Smooth cauliflower coral</name>
    <dbReference type="NCBI Taxonomy" id="50429"/>
    <lineage>
        <taxon>Eukaryota</taxon>
        <taxon>Metazoa</taxon>
        <taxon>Cnidaria</taxon>
        <taxon>Anthozoa</taxon>
        <taxon>Hexacorallia</taxon>
        <taxon>Scleractinia</taxon>
        <taxon>Astrocoeniina</taxon>
        <taxon>Pocilloporidae</taxon>
        <taxon>Stylophora</taxon>
    </lineage>
</organism>
<dbReference type="OrthoDB" id="5980098at2759"/>
<evidence type="ECO:0000313" key="4">
    <source>
        <dbReference type="Proteomes" id="UP000225706"/>
    </source>
</evidence>
<dbReference type="STRING" id="50429.A0A2B4SCL5"/>
<dbReference type="PANTHER" id="PTHR46791:SF4">
    <property type="match status" value="1"/>
</dbReference>
<sequence length="532" mass="61917">MKLKQVENKLSIERQVYGEEMKKLQEKIFLAREPRALSVKQQELPGRRTQGKSDSFLYFKPNEVEVALMNLIKQTEELRKEKQILESKIAELEKTLKAERTKTMILERPLERQRRNSDSDLHFKARKEGFEQTENQPEEAFGSGAQMDLDKHLNEVVISKLEGRLRADKVVKKQIFQSFGIDPREFYRPRRGFGVIIEELEFGKIVSMFLETPVKVLQEVFEALQLYDLIDLLEEGKPRTTRLLRPALPLQEIEKLRNPGDLPISYHSSVAVLIIDFSVTSDTVGIEKFFKGLNRRSETKIAAIFQVSISTLQRRRREFGLSDELEKFSDISDDESDIIYATVSGNFQSGPLTPNIGRRRFIGTLRSRGLRVQRWRVSECLHRVDPVGTTLRWRMAIRRRKYYVPTPNSLWHIDSGHKLIRFKLITHVCFDRKTRLLVYVHCCNNNKADTVLSLFGDVVQRMGLPSRLRSDYGMENIYVAQYMLEHRGEGRGSIITGSSVHNCRVERSHRDIYAGVLTSIHVYLRQWKMKAF</sequence>
<reference evidence="4" key="1">
    <citation type="journal article" date="2017" name="bioRxiv">
        <title>Comparative analysis of the genomes of Stylophora pistillata and Acropora digitifera provides evidence for extensive differences between species of corals.</title>
        <authorList>
            <person name="Voolstra C.R."/>
            <person name="Li Y."/>
            <person name="Liew Y.J."/>
            <person name="Baumgarten S."/>
            <person name="Zoccola D."/>
            <person name="Flot J.-F."/>
            <person name="Tambutte S."/>
            <person name="Allemand D."/>
            <person name="Aranda M."/>
        </authorList>
    </citation>
    <scope>NUCLEOTIDE SEQUENCE [LARGE SCALE GENOMIC DNA]</scope>
</reference>
<feature type="coiled-coil region" evidence="1">
    <location>
        <begin position="68"/>
        <end position="102"/>
    </location>
</feature>
<dbReference type="SUPFAM" id="SSF53098">
    <property type="entry name" value="Ribonuclease H-like"/>
    <property type="match status" value="1"/>
</dbReference>
<dbReference type="Gene3D" id="3.30.420.10">
    <property type="entry name" value="Ribonuclease H-like superfamily/Ribonuclease H"/>
    <property type="match status" value="1"/>
</dbReference>
<proteinExistence type="predicted"/>
<dbReference type="InterPro" id="IPR058913">
    <property type="entry name" value="Integrase_dom_put"/>
</dbReference>
<dbReference type="InterPro" id="IPR001584">
    <property type="entry name" value="Integrase_cat-core"/>
</dbReference>
<evidence type="ECO:0000313" key="3">
    <source>
        <dbReference type="EMBL" id="PFX26328.1"/>
    </source>
</evidence>
<dbReference type="GO" id="GO:0015074">
    <property type="term" value="P:DNA integration"/>
    <property type="evidence" value="ECO:0007669"/>
    <property type="project" value="InterPro"/>
</dbReference>
<name>A0A2B4SCL5_STYPI</name>
<dbReference type="PROSITE" id="PS50994">
    <property type="entry name" value="INTEGRASE"/>
    <property type="match status" value="1"/>
</dbReference>
<gene>
    <name evidence="3" type="ORF">AWC38_SpisGene9041</name>
</gene>
<dbReference type="InterPro" id="IPR036397">
    <property type="entry name" value="RNaseH_sf"/>
</dbReference>
<evidence type="ECO:0000259" key="2">
    <source>
        <dbReference type="PROSITE" id="PS50994"/>
    </source>
</evidence>
<evidence type="ECO:0000256" key="1">
    <source>
        <dbReference type="SAM" id="Coils"/>
    </source>
</evidence>
<keyword evidence="1" id="KW-0175">Coiled coil</keyword>
<comment type="caution">
    <text evidence="3">The sequence shown here is derived from an EMBL/GenBank/DDBJ whole genome shotgun (WGS) entry which is preliminary data.</text>
</comment>
<dbReference type="PANTHER" id="PTHR46791">
    <property type="entry name" value="EXPRESSED PROTEIN"/>
    <property type="match status" value="1"/>
</dbReference>
<protein>
    <recommendedName>
        <fullName evidence="2">Integrase catalytic domain-containing protein</fullName>
    </recommendedName>
</protein>
<dbReference type="Proteomes" id="UP000225706">
    <property type="component" value="Unassembled WGS sequence"/>
</dbReference>
<dbReference type="AlphaFoldDB" id="A0A2B4SCL5"/>
<accession>A0A2B4SCL5</accession>
<feature type="domain" description="Integrase catalytic" evidence="2">
    <location>
        <begin position="403"/>
        <end position="532"/>
    </location>
</feature>
<keyword evidence="4" id="KW-1185">Reference proteome</keyword>
<dbReference type="GO" id="GO:0003676">
    <property type="term" value="F:nucleic acid binding"/>
    <property type="evidence" value="ECO:0007669"/>
    <property type="project" value="InterPro"/>
</dbReference>
<dbReference type="InterPro" id="IPR012337">
    <property type="entry name" value="RNaseH-like_sf"/>
</dbReference>